<comment type="function">
    <text evidence="2">Antitoxin component of a type II toxin-antitoxin (TA) system.</text>
</comment>
<evidence type="ECO:0000313" key="3">
    <source>
        <dbReference type="EMBL" id="MBB6494453.1"/>
    </source>
</evidence>
<accession>A0A6P1CBQ3</accession>
<dbReference type="EMBL" id="JACHBF010000017">
    <property type="protein sequence ID" value="MBB6494453.1"/>
    <property type="molecule type" value="Genomic_DNA"/>
</dbReference>
<dbReference type="AlphaFoldDB" id="A0A6P1CBQ3"/>
<dbReference type="EMBL" id="JAADZA010000032">
    <property type="protein sequence ID" value="NEV13871.1"/>
    <property type="molecule type" value="Genomic_DNA"/>
</dbReference>
<evidence type="ECO:0000256" key="2">
    <source>
        <dbReference type="RuleBase" id="RU362080"/>
    </source>
</evidence>
<evidence type="ECO:0000313" key="5">
    <source>
        <dbReference type="Proteomes" id="UP000471190"/>
    </source>
</evidence>
<dbReference type="NCBIfam" id="TIGR01552">
    <property type="entry name" value="phd_fam"/>
    <property type="match status" value="1"/>
</dbReference>
<dbReference type="Pfam" id="PF02604">
    <property type="entry name" value="PhdYeFM_antitox"/>
    <property type="match status" value="1"/>
</dbReference>
<comment type="caution">
    <text evidence="4">The sequence shown here is derived from an EMBL/GenBank/DDBJ whole genome shotgun (WGS) entry which is preliminary data.</text>
</comment>
<sequence>MNWPLQDAKNQFSKVVQKARSEGPQIVTLRGERAAVVLSAEDYDALSAGKPSLVDDLLSGPAWDDEMTDAVSNRSKTPSRDILF</sequence>
<dbReference type="RefSeq" id="WP_015340880.1">
    <property type="nucleotide sequence ID" value="NZ_JAADZA010000032.1"/>
</dbReference>
<evidence type="ECO:0000313" key="6">
    <source>
        <dbReference type="Proteomes" id="UP000526625"/>
    </source>
</evidence>
<reference evidence="4 5" key="1">
    <citation type="submission" date="2020-02" db="EMBL/GenBank/DDBJ databases">
        <title>Draft genome sequence of Rhizobium tropici.</title>
        <authorList>
            <person name="Khayi S."/>
            <person name="Jemo M."/>
        </authorList>
    </citation>
    <scope>NUCLEOTIDE SEQUENCE [LARGE SCALE GENOMIC DNA]</scope>
    <source>
        <strain evidence="4 5">A12</strain>
    </source>
</reference>
<keyword evidence="6" id="KW-1185">Reference proteome</keyword>
<protein>
    <recommendedName>
        <fullName evidence="2">Antitoxin</fullName>
    </recommendedName>
</protein>
<dbReference type="SUPFAM" id="SSF143120">
    <property type="entry name" value="YefM-like"/>
    <property type="match status" value="1"/>
</dbReference>
<gene>
    <name evidence="3" type="ORF">GGD45_004897</name>
    <name evidence="4" type="ORF">GXW80_23060</name>
</gene>
<name>A0A6P1CBQ3_RHITR</name>
<organism evidence="4 5">
    <name type="scientific">Rhizobium tropici</name>
    <dbReference type="NCBI Taxonomy" id="398"/>
    <lineage>
        <taxon>Bacteria</taxon>
        <taxon>Pseudomonadati</taxon>
        <taxon>Pseudomonadota</taxon>
        <taxon>Alphaproteobacteria</taxon>
        <taxon>Hyphomicrobiales</taxon>
        <taxon>Rhizobiaceae</taxon>
        <taxon>Rhizobium/Agrobacterium group</taxon>
        <taxon>Rhizobium</taxon>
    </lineage>
</organism>
<reference evidence="3 6" key="2">
    <citation type="submission" date="2020-08" db="EMBL/GenBank/DDBJ databases">
        <title>Genomic Encyclopedia of Type Strains, Phase IV (KMG-V): Genome sequencing to study the core and pangenomes of soil and plant-associated prokaryotes.</title>
        <authorList>
            <person name="Whitman W."/>
        </authorList>
    </citation>
    <scope>NUCLEOTIDE SEQUENCE [LARGE SCALE GENOMIC DNA]</scope>
    <source>
        <strain evidence="3 6">SEMIA 4059</strain>
    </source>
</reference>
<proteinExistence type="inferred from homology"/>
<dbReference type="Gene3D" id="3.40.1620.10">
    <property type="entry name" value="YefM-like domain"/>
    <property type="match status" value="1"/>
</dbReference>
<evidence type="ECO:0000256" key="1">
    <source>
        <dbReference type="ARBA" id="ARBA00009981"/>
    </source>
</evidence>
<dbReference type="InterPro" id="IPR006442">
    <property type="entry name" value="Antitoxin_Phd/YefM"/>
</dbReference>
<evidence type="ECO:0000313" key="4">
    <source>
        <dbReference type="EMBL" id="NEV13871.1"/>
    </source>
</evidence>
<comment type="similarity">
    <text evidence="1 2">Belongs to the phD/YefM antitoxin family.</text>
</comment>
<dbReference type="InterPro" id="IPR036165">
    <property type="entry name" value="YefM-like_sf"/>
</dbReference>
<dbReference type="Proteomes" id="UP000471190">
    <property type="component" value="Unassembled WGS sequence"/>
</dbReference>
<dbReference type="Proteomes" id="UP000526625">
    <property type="component" value="Unassembled WGS sequence"/>
</dbReference>